<dbReference type="Gene3D" id="3.50.50.60">
    <property type="entry name" value="FAD/NAD(P)-binding domain"/>
    <property type="match status" value="1"/>
</dbReference>
<evidence type="ECO:0000313" key="3">
    <source>
        <dbReference type="Proteomes" id="UP001500403"/>
    </source>
</evidence>
<evidence type="ECO:0000256" key="1">
    <source>
        <dbReference type="SAM" id="MobiDB-lite"/>
    </source>
</evidence>
<accession>A0ABP6JMN9</accession>
<evidence type="ECO:0000313" key="2">
    <source>
        <dbReference type="EMBL" id="GAA2938537.1"/>
    </source>
</evidence>
<organism evidence="2 3">
    <name type="scientific">Streptomyces enissocaesilis</name>
    <dbReference type="NCBI Taxonomy" id="332589"/>
    <lineage>
        <taxon>Bacteria</taxon>
        <taxon>Bacillati</taxon>
        <taxon>Actinomycetota</taxon>
        <taxon>Actinomycetes</taxon>
        <taxon>Kitasatosporales</taxon>
        <taxon>Streptomycetaceae</taxon>
        <taxon>Streptomyces</taxon>
        <taxon>Streptomyces rochei group</taxon>
    </lineage>
</organism>
<keyword evidence="3" id="KW-1185">Reference proteome</keyword>
<protein>
    <recommendedName>
        <fullName evidence="4">FAD dependent oxidoreductase domain-containing protein</fullName>
    </recommendedName>
</protein>
<dbReference type="RefSeq" id="WP_344494396.1">
    <property type="nucleotide sequence ID" value="NZ_BAAAUD010000023.1"/>
</dbReference>
<feature type="region of interest" description="Disordered" evidence="1">
    <location>
        <begin position="36"/>
        <end position="79"/>
    </location>
</feature>
<dbReference type="SUPFAM" id="SSF51905">
    <property type="entry name" value="FAD/NAD(P)-binding domain"/>
    <property type="match status" value="1"/>
</dbReference>
<proteinExistence type="predicted"/>
<name>A0ABP6JMN9_9ACTN</name>
<gene>
    <name evidence="2" type="ORF">GCM10010446_24900</name>
</gene>
<dbReference type="EMBL" id="BAAAUD010000023">
    <property type="protein sequence ID" value="GAA2938537.1"/>
    <property type="molecule type" value="Genomic_DNA"/>
</dbReference>
<reference evidence="3" key="1">
    <citation type="journal article" date="2019" name="Int. J. Syst. Evol. Microbiol.">
        <title>The Global Catalogue of Microorganisms (GCM) 10K type strain sequencing project: providing services to taxonomists for standard genome sequencing and annotation.</title>
        <authorList>
            <consortium name="The Broad Institute Genomics Platform"/>
            <consortium name="The Broad Institute Genome Sequencing Center for Infectious Disease"/>
            <person name="Wu L."/>
            <person name="Ma J."/>
        </authorList>
    </citation>
    <scope>NUCLEOTIDE SEQUENCE [LARGE SCALE GENOMIC DNA]</scope>
    <source>
        <strain evidence="3">JCM 9088</strain>
    </source>
</reference>
<sequence length="108" mass="10816">MTTDSYDIVVLGGGVAGCALASRLSEDGGRSVRLAEAGADYGHDPGGRPAGVRDAPHRPSRGTSAIGPGAPCHGSAHRGDATVLDRRLWTGGTARSASAKRAAPGRAQ</sequence>
<dbReference type="InterPro" id="IPR036188">
    <property type="entry name" value="FAD/NAD-bd_sf"/>
</dbReference>
<comment type="caution">
    <text evidence="2">The sequence shown here is derived from an EMBL/GenBank/DDBJ whole genome shotgun (WGS) entry which is preliminary data.</text>
</comment>
<evidence type="ECO:0008006" key="4">
    <source>
        <dbReference type="Google" id="ProtNLM"/>
    </source>
</evidence>
<dbReference type="Proteomes" id="UP001500403">
    <property type="component" value="Unassembled WGS sequence"/>
</dbReference>